<sequence length="171" mass="19913">MDVSVKRRLRLRPVTWSDKSLLEHWDSQPQVIAANPNERWNWQAELGHPTDWCRQYIAEHDGHPIGFVQIIDPAREESGFWGEAVPGLRAIDIWIGEPDQLGKGYGTTMMQLALAHCFAVAEVNAVLVDPLADNRRAHRFYERLGFHFLEQRRMGGDICWIYRLERHEWLG</sequence>
<proteinExistence type="predicted"/>
<evidence type="ECO:0000259" key="2">
    <source>
        <dbReference type="PROSITE" id="PS51186"/>
    </source>
</evidence>
<dbReference type="OrthoDB" id="326501at2"/>
<dbReference type="Proteomes" id="UP000464013">
    <property type="component" value="Chromosome"/>
</dbReference>
<dbReference type="AlphaFoldDB" id="A0A6I6SNP7"/>
<protein>
    <submittedName>
        <fullName evidence="3">N-acetyltransferase</fullName>
    </submittedName>
</protein>
<name>A0A6I6SNP7_9GAMM</name>
<dbReference type="InterPro" id="IPR016181">
    <property type="entry name" value="Acyl_CoA_acyltransferase"/>
</dbReference>
<dbReference type="PANTHER" id="PTHR31438">
    <property type="entry name" value="LYSINE N-ACYLTRANSFERASE C17G9.06C-RELATED"/>
    <property type="match status" value="1"/>
</dbReference>
<gene>
    <name evidence="3" type="ORF">EKK97_20070</name>
</gene>
<dbReference type="PANTHER" id="PTHR31438:SF1">
    <property type="entry name" value="LYSINE N-ACYLTRANSFERASE C17G9.06C-RELATED"/>
    <property type="match status" value="1"/>
</dbReference>
<evidence type="ECO:0000256" key="1">
    <source>
        <dbReference type="ARBA" id="ARBA00023251"/>
    </source>
</evidence>
<keyword evidence="1" id="KW-0046">Antibiotic resistance</keyword>
<accession>A0A6I6SNP7</accession>
<keyword evidence="4" id="KW-1185">Reference proteome</keyword>
<evidence type="ECO:0000313" key="4">
    <source>
        <dbReference type="Proteomes" id="UP000464013"/>
    </source>
</evidence>
<dbReference type="KEGG" id="htx:EKK97_20070"/>
<organism evidence="3 4">
    <name type="scientific">Billgrantia tianxiuensis</name>
    <dbReference type="NCBI Taxonomy" id="2497861"/>
    <lineage>
        <taxon>Bacteria</taxon>
        <taxon>Pseudomonadati</taxon>
        <taxon>Pseudomonadota</taxon>
        <taxon>Gammaproteobacteria</taxon>
        <taxon>Oceanospirillales</taxon>
        <taxon>Halomonadaceae</taxon>
        <taxon>Billgrantia</taxon>
    </lineage>
</organism>
<dbReference type="Gene3D" id="3.40.630.30">
    <property type="match status" value="1"/>
</dbReference>
<evidence type="ECO:0000313" key="3">
    <source>
        <dbReference type="EMBL" id="QHC51432.1"/>
    </source>
</evidence>
<dbReference type="CDD" id="cd04301">
    <property type="entry name" value="NAT_SF"/>
    <property type="match status" value="1"/>
</dbReference>
<dbReference type="Pfam" id="PF13523">
    <property type="entry name" value="Acetyltransf_8"/>
    <property type="match status" value="1"/>
</dbReference>
<dbReference type="GO" id="GO:0046677">
    <property type="term" value="P:response to antibiotic"/>
    <property type="evidence" value="ECO:0007669"/>
    <property type="project" value="UniProtKB-KW"/>
</dbReference>
<reference evidence="3 4" key="1">
    <citation type="submission" date="2019-01" db="EMBL/GenBank/DDBJ databases">
        <title>Complete genome of a denitifying bacterium Halomons sp. BC-M4-5.</title>
        <authorList>
            <person name="Wang L."/>
            <person name="Shao Z."/>
        </authorList>
    </citation>
    <scope>NUCLEOTIDE SEQUENCE [LARGE SCALE GENOMIC DNA]</scope>
    <source>
        <strain evidence="3 4">BC-M4-5</strain>
    </source>
</reference>
<feature type="domain" description="N-acetyltransferase" evidence="2">
    <location>
        <begin position="9"/>
        <end position="165"/>
    </location>
</feature>
<dbReference type="InterPro" id="IPR000182">
    <property type="entry name" value="GNAT_dom"/>
</dbReference>
<dbReference type="PROSITE" id="PS51186">
    <property type="entry name" value="GNAT"/>
    <property type="match status" value="1"/>
</dbReference>
<dbReference type="EMBL" id="CP035042">
    <property type="protein sequence ID" value="QHC51432.1"/>
    <property type="molecule type" value="Genomic_DNA"/>
</dbReference>
<keyword evidence="3" id="KW-0808">Transferase</keyword>
<dbReference type="GO" id="GO:0016410">
    <property type="term" value="F:N-acyltransferase activity"/>
    <property type="evidence" value="ECO:0007669"/>
    <property type="project" value="TreeGrafter"/>
</dbReference>
<dbReference type="SUPFAM" id="SSF55729">
    <property type="entry name" value="Acyl-CoA N-acyltransferases (Nat)"/>
    <property type="match status" value="1"/>
</dbReference>